<sequence length="656" mass="75350">MVTHRCQLPTPDIFEELPRISFKNETLSQDVRTMKLLQLAINNLVNVRTLRIIQGHWNLTRGLLYGFFHRHRISTTPVRRLWLENCSIEGMELDFQDQLRTEGLESVRFRRMHIAQHPRRRKEVYALARGGDMTRLDDSRSGFYQTTIRFEKVFDSTEGEPGIPSGALAFDDEAHRACKSRDVLGGQSCREHPLLPEFTMDPIGLMSGMLLNASGTLTSLNLDWVLVCDTPIDDSSELEPDGGMTLRYRILHMLADLRFPNLRSFQLRNAVMVETAPAWGHYLLDTEPLLSFIEAHSTLQCLAWPINRFFSHQKPSESIAQRARNVIDSLSSNLLELRVDSDYFRHGEPLTDVAGDQPAVAKRTRRRRFISEFAAQMTNVQRLKLEGGIPRDEKRETIRAMHRCPLSKIVMIGVSCPYGNVNPPTHWQPVEGNEHESAIRAFASAKLITPEAGWKFTPEYGWEYGPPMLYHVATHFAQTIRELRLCGYDGAPVLYDPKPLQNPLLENLRHFVNLERLVLSFDLDTWFDNEWRDEEIVAYWLDARDSSRKALAVVPSEDQEEGSWTKLLRERFAPQALANQVAEQLGLLLPEPAKKRGMKIRASFSLGDESVDIWDLDIRVQMDAVGEKLLVKELVGPREEGEKERREAKLENRSWF</sequence>
<evidence type="ECO:0000313" key="2">
    <source>
        <dbReference type="Proteomes" id="UP000016924"/>
    </source>
</evidence>
<dbReference type="OrthoDB" id="47801at2759"/>
<evidence type="ECO:0008006" key="3">
    <source>
        <dbReference type="Google" id="ProtNLM"/>
    </source>
</evidence>
<dbReference type="EMBL" id="JH767579">
    <property type="protein sequence ID" value="EON66203.1"/>
    <property type="molecule type" value="Genomic_DNA"/>
</dbReference>
<dbReference type="OMA" id="CHLPTPN"/>
<dbReference type="HOGENOM" id="CLU_347128_0_0_1"/>
<protein>
    <recommendedName>
        <fullName evidence="3">F-box domain-containing protein</fullName>
    </recommendedName>
</protein>
<proteinExistence type="predicted"/>
<dbReference type="eggNOG" id="ENOG502SK3M">
    <property type="taxonomic scope" value="Eukaryota"/>
</dbReference>
<organism evidence="1 2">
    <name type="scientific">Coniosporium apollinis (strain CBS 100218)</name>
    <name type="common">Rock-inhabiting black yeast</name>
    <dbReference type="NCBI Taxonomy" id="1168221"/>
    <lineage>
        <taxon>Eukaryota</taxon>
        <taxon>Fungi</taxon>
        <taxon>Dikarya</taxon>
        <taxon>Ascomycota</taxon>
        <taxon>Pezizomycotina</taxon>
        <taxon>Dothideomycetes</taxon>
        <taxon>Dothideomycetes incertae sedis</taxon>
        <taxon>Coniosporium</taxon>
    </lineage>
</organism>
<evidence type="ECO:0000313" key="1">
    <source>
        <dbReference type="EMBL" id="EON66203.1"/>
    </source>
</evidence>
<gene>
    <name evidence="1" type="ORF">W97_05596</name>
</gene>
<keyword evidence="2" id="KW-1185">Reference proteome</keyword>
<accession>R7YWI8</accession>
<name>R7YWI8_CONA1</name>
<dbReference type="GeneID" id="19902907"/>
<dbReference type="STRING" id="1168221.R7YWI8"/>
<dbReference type="Proteomes" id="UP000016924">
    <property type="component" value="Unassembled WGS sequence"/>
</dbReference>
<dbReference type="RefSeq" id="XP_007781520.1">
    <property type="nucleotide sequence ID" value="XM_007783330.1"/>
</dbReference>
<reference evidence="2" key="1">
    <citation type="submission" date="2012-06" db="EMBL/GenBank/DDBJ databases">
        <title>The genome sequence of Coniosporium apollinis CBS 100218.</title>
        <authorList>
            <consortium name="The Broad Institute Genome Sequencing Platform"/>
            <person name="Cuomo C."/>
            <person name="Gorbushina A."/>
            <person name="Noack S."/>
            <person name="Walker B."/>
            <person name="Young S.K."/>
            <person name="Zeng Q."/>
            <person name="Gargeya S."/>
            <person name="Fitzgerald M."/>
            <person name="Haas B."/>
            <person name="Abouelleil A."/>
            <person name="Alvarado L."/>
            <person name="Arachchi H.M."/>
            <person name="Berlin A.M."/>
            <person name="Chapman S.B."/>
            <person name="Goldberg J."/>
            <person name="Griggs A."/>
            <person name="Gujja S."/>
            <person name="Hansen M."/>
            <person name="Howarth C."/>
            <person name="Imamovic A."/>
            <person name="Larimer J."/>
            <person name="McCowan C."/>
            <person name="Montmayeur A."/>
            <person name="Murphy C."/>
            <person name="Neiman D."/>
            <person name="Pearson M."/>
            <person name="Priest M."/>
            <person name="Roberts A."/>
            <person name="Saif S."/>
            <person name="Shea T."/>
            <person name="Sisk P."/>
            <person name="Sykes S."/>
            <person name="Wortman J."/>
            <person name="Nusbaum C."/>
            <person name="Birren B."/>
        </authorList>
    </citation>
    <scope>NUCLEOTIDE SEQUENCE [LARGE SCALE GENOMIC DNA]</scope>
    <source>
        <strain evidence="2">CBS 100218</strain>
    </source>
</reference>
<dbReference type="AlphaFoldDB" id="R7YWI8"/>